<evidence type="ECO:0000256" key="1">
    <source>
        <dbReference type="ARBA" id="ARBA00007749"/>
    </source>
</evidence>
<keyword evidence="2" id="KW-0479">Metal-binding</keyword>
<keyword evidence="4" id="KW-0862">Zinc</keyword>
<evidence type="ECO:0000256" key="3">
    <source>
        <dbReference type="ARBA" id="ARBA00022801"/>
    </source>
</evidence>
<organism evidence="6">
    <name type="scientific">marine metagenome</name>
    <dbReference type="NCBI Taxonomy" id="408172"/>
    <lineage>
        <taxon>unclassified sequences</taxon>
        <taxon>metagenomes</taxon>
        <taxon>ecological metagenomes</taxon>
    </lineage>
</organism>
<dbReference type="PANTHER" id="PTHR42978:SF6">
    <property type="entry name" value="QUORUM-QUENCHING LACTONASE YTNP-RELATED"/>
    <property type="match status" value="1"/>
</dbReference>
<dbReference type="InterPro" id="IPR051013">
    <property type="entry name" value="MBL_superfamily_lactonases"/>
</dbReference>
<dbReference type="EMBL" id="UINC01069450">
    <property type="protein sequence ID" value="SVC02833.1"/>
    <property type="molecule type" value="Genomic_DNA"/>
</dbReference>
<sequence length="263" mass="29324">MGEVEALHLQGGRFRLDGGTMFGVVPKALWQKECSPDAKNRVDLACNCLLLKMGSELILLDTGIGERFSEREQAMYGIDPTQTLRASLAAADCAPTDISQVAFTHLHFDHFCGSLLAEGDELTPLFPNAVHLVQRGEWEDAIGGCSTMKSSYRPDEIHTLARHVEFRMLDGNEILTQGLESFITGGHTQWHQGFRLQAGGQTLVYPGELIPTRSHLRPYWNMAYDMFPHQTLTDKNAFSAQAAAEGWIVAWDHDPTSPWNRIK</sequence>
<dbReference type="SUPFAM" id="SSF56281">
    <property type="entry name" value="Metallo-hydrolase/oxidoreductase"/>
    <property type="match status" value="1"/>
</dbReference>
<dbReference type="AlphaFoldDB" id="A0A382IVC2"/>
<dbReference type="GO" id="GO:0016787">
    <property type="term" value="F:hydrolase activity"/>
    <property type="evidence" value="ECO:0007669"/>
    <property type="project" value="UniProtKB-KW"/>
</dbReference>
<gene>
    <name evidence="6" type="ORF">METZ01_LOCUS255687</name>
</gene>
<feature type="domain" description="Metallo-beta-lactamase" evidence="5">
    <location>
        <begin position="45"/>
        <end position="253"/>
    </location>
</feature>
<dbReference type="GO" id="GO:0046872">
    <property type="term" value="F:metal ion binding"/>
    <property type="evidence" value="ECO:0007669"/>
    <property type="project" value="UniProtKB-KW"/>
</dbReference>
<evidence type="ECO:0000256" key="2">
    <source>
        <dbReference type="ARBA" id="ARBA00022723"/>
    </source>
</evidence>
<name>A0A382IVC2_9ZZZZ</name>
<dbReference type="InterPro" id="IPR001279">
    <property type="entry name" value="Metallo-B-lactamas"/>
</dbReference>
<dbReference type="InterPro" id="IPR036866">
    <property type="entry name" value="RibonucZ/Hydroxyglut_hydro"/>
</dbReference>
<reference evidence="6" key="1">
    <citation type="submission" date="2018-05" db="EMBL/GenBank/DDBJ databases">
        <authorList>
            <person name="Lanie J.A."/>
            <person name="Ng W.-L."/>
            <person name="Kazmierczak K.M."/>
            <person name="Andrzejewski T.M."/>
            <person name="Davidsen T.M."/>
            <person name="Wayne K.J."/>
            <person name="Tettelin H."/>
            <person name="Glass J.I."/>
            <person name="Rusch D."/>
            <person name="Podicherti R."/>
            <person name="Tsui H.-C.T."/>
            <person name="Winkler M.E."/>
        </authorList>
    </citation>
    <scope>NUCLEOTIDE SEQUENCE</scope>
</reference>
<comment type="similarity">
    <text evidence="1">Belongs to the metallo-beta-lactamase superfamily.</text>
</comment>
<keyword evidence="3" id="KW-0378">Hydrolase</keyword>
<accession>A0A382IVC2</accession>
<dbReference type="PANTHER" id="PTHR42978">
    <property type="entry name" value="QUORUM-QUENCHING LACTONASE YTNP-RELATED-RELATED"/>
    <property type="match status" value="1"/>
</dbReference>
<dbReference type="Gene3D" id="3.60.15.10">
    <property type="entry name" value="Ribonuclease Z/Hydroxyacylglutathione hydrolase-like"/>
    <property type="match status" value="1"/>
</dbReference>
<proteinExistence type="inferred from homology"/>
<dbReference type="Pfam" id="PF00753">
    <property type="entry name" value="Lactamase_B"/>
    <property type="match status" value="1"/>
</dbReference>
<evidence type="ECO:0000259" key="5">
    <source>
        <dbReference type="SMART" id="SM00849"/>
    </source>
</evidence>
<evidence type="ECO:0000256" key="4">
    <source>
        <dbReference type="ARBA" id="ARBA00022833"/>
    </source>
</evidence>
<evidence type="ECO:0000313" key="6">
    <source>
        <dbReference type="EMBL" id="SVC02833.1"/>
    </source>
</evidence>
<feature type="non-terminal residue" evidence="6">
    <location>
        <position position="263"/>
    </location>
</feature>
<protein>
    <recommendedName>
        <fullName evidence="5">Metallo-beta-lactamase domain-containing protein</fullName>
    </recommendedName>
</protein>
<dbReference type="SMART" id="SM00849">
    <property type="entry name" value="Lactamase_B"/>
    <property type="match status" value="1"/>
</dbReference>